<feature type="domain" description="Rab3GAP catalytic subunit conserved" evidence="7">
    <location>
        <begin position="577"/>
        <end position="677"/>
    </location>
</feature>
<reference evidence="9" key="1">
    <citation type="journal article" date="2010" name="Genome Biol.">
        <title>Genome sequence of the necrotrophic plant pathogen Pythium ultimum reveals original pathogenicity mechanisms and effector repertoire.</title>
        <authorList>
            <person name="Levesque C.A."/>
            <person name="Brouwer H."/>
            <person name="Cano L."/>
            <person name="Hamilton J.P."/>
            <person name="Holt C."/>
            <person name="Huitema E."/>
            <person name="Raffaele S."/>
            <person name="Robideau G.P."/>
            <person name="Thines M."/>
            <person name="Win J."/>
            <person name="Zerillo M.M."/>
            <person name="Beakes G.W."/>
            <person name="Boore J.L."/>
            <person name="Busam D."/>
            <person name="Dumas B."/>
            <person name="Ferriera S."/>
            <person name="Fuerstenberg S.I."/>
            <person name="Gachon C.M."/>
            <person name="Gaulin E."/>
            <person name="Govers F."/>
            <person name="Grenville-Briggs L."/>
            <person name="Horner N."/>
            <person name="Hostetler J."/>
            <person name="Jiang R.H."/>
            <person name="Johnson J."/>
            <person name="Krajaejun T."/>
            <person name="Lin H."/>
            <person name="Meijer H.J."/>
            <person name="Moore B."/>
            <person name="Morris P."/>
            <person name="Phuntmart V."/>
            <person name="Puiu D."/>
            <person name="Shetty J."/>
            <person name="Stajich J.E."/>
            <person name="Tripathy S."/>
            <person name="Wawra S."/>
            <person name="van West P."/>
            <person name="Whitty B.R."/>
            <person name="Coutinho P.M."/>
            <person name="Henrissat B."/>
            <person name="Martin F."/>
            <person name="Thomas P.D."/>
            <person name="Tyler B.M."/>
            <person name="De Vries R.P."/>
            <person name="Kamoun S."/>
            <person name="Yandell M."/>
            <person name="Tisserat N."/>
            <person name="Buell C.R."/>
        </authorList>
    </citation>
    <scope>NUCLEOTIDE SEQUENCE</scope>
    <source>
        <strain evidence="9">DAOM:BR144</strain>
    </source>
</reference>
<keyword evidence="4" id="KW-0343">GTPase activation</keyword>
<dbReference type="EnsemblProtists" id="PYU1_T002794">
    <property type="protein sequence ID" value="PYU1_T002794"/>
    <property type="gene ID" value="PYU1_G002791"/>
</dbReference>
<keyword evidence="5" id="KW-0963">Cytoplasm</keyword>
<dbReference type="GO" id="GO:0005096">
    <property type="term" value="F:GTPase activator activity"/>
    <property type="evidence" value="ECO:0007669"/>
    <property type="project" value="UniProtKB-KW"/>
</dbReference>
<evidence type="ECO:0000256" key="2">
    <source>
        <dbReference type="ARBA" id="ARBA00008856"/>
    </source>
</evidence>
<evidence type="ECO:0000313" key="9">
    <source>
        <dbReference type="Proteomes" id="UP000019132"/>
    </source>
</evidence>
<dbReference type="EMBL" id="GL376628">
    <property type="status" value="NOT_ANNOTATED_CDS"/>
    <property type="molecule type" value="Genomic_DNA"/>
</dbReference>
<proteinExistence type="inferred from homology"/>
<feature type="region of interest" description="Disordered" evidence="6">
    <location>
        <begin position="266"/>
        <end position="297"/>
    </location>
</feature>
<dbReference type="InParanoid" id="K3WCV3"/>
<dbReference type="GO" id="GO:0005737">
    <property type="term" value="C:cytoplasm"/>
    <property type="evidence" value="ECO:0007669"/>
    <property type="project" value="UniProtKB-SubCell"/>
</dbReference>
<dbReference type="InterPro" id="IPR026147">
    <property type="entry name" value="Rab3GAP1_conserved"/>
</dbReference>
<feature type="compositionally biased region" description="Low complexity" evidence="6">
    <location>
        <begin position="275"/>
        <end position="294"/>
    </location>
</feature>
<dbReference type="PANTHER" id="PTHR21422">
    <property type="entry name" value="RAB3 GTPASE-ACTIVATING PROTEIN CATALYTIC SUBUNIT"/>
    <property type="match status" value="1"/>
</dbReference>
<reference evidence="9" key="2">
    <citation type="submission" date="2010-04" db="EMBL/GenBank/DDBJ databases">
        <authorList>
            <person name="Buell R."/>
            <person name="Hamilton J."/>
            <person name="Hostetler J."/>
        </authorList>
    </citation>
    <scope>NUCLEOTIDE SEQUENCE [LARGE SCALE GENOMIC DNA]</scope>
    <source>
        <strain evidence="9">DAOM:BR144</strain>
    </source>
</reference>
<accession>K3WCV3</accession>
<protein>
    <recommendedName>
        <fullName evidence="3">Rab3 GTPase-activating protein catalytic subunit</fullName>
    </recommendedName>
</protein>
<dbReference type="AlphaFoldDB" id="K3WCV3"/>
<dbReference type="STRING" id="431595.K3WCV3"/>
<evidence type="ECO:0000256" key="1">
    <source>
        <dbReference type="ARBA" id="ARBA00004496"/>
    </source>
</evidence>
<dbReference type="eggNOG" id="KOG2390">
    <property type="taxonomic scope" value="Eukaryota"/>
</dbReference>
<dbReference type="Proteomes" id="UP000019132">
    <property type="component" value="Unassembled WGS sequence"/>
</dbReference>
<sequence length="950" mass="104723">MLDIAVDQNESGMLLSALTIALNNCNCTLPAFVPTYAPSNGTWLGSAVPGATGNVSISFETDSIPEVNSHQSCISGLLDFFRLKLQLPHQIEEKYRLAATSGDTATDVALGMSVSASFGYSWTRADDPREMELDHSTWKTKWFNEGASTFANYQSAHAEHQQVVKALFGDDRSDQCVGSAASPLLGMDLTVIWPNLREGTYVDNVVHSSLDAKKAPEWMLDVRFQDLKSENERKPQLALSKVVANLVQAYSNSRELSKDILVSEMAPNLPPSATQPPSSSSSSTTTTAPSSSSSRLPETIPAARAAVVIGNAIGTLTSSLVSAATWKGTDIEEIRRIVWELFDDVDDGSAQQKYAMRPTLSMNVAHSAPIGQLVSILACRMGQLHGVNAMSLLWVEFVKMLRERWFQLRLLPAVSTALEEGGEQHAATTNRSLDALFLLDSESLQLPSPDFHRCLLHQKLQLLNCCILRQAEICRTPAETHDLATTMSDLTSFTLDYDDDNIASEEAVDDSPGSDDEFFDSIEQHDTQHSGSAAAGSAAAGVAEGGRRVLPGVYCLTTNALMMEPLTQVAVPMTEDAFKAANPGCCLADFIRWYSPKDWISMDPLQSEQEFLPEEGRNVWWFEKQGMLSERMRFGSKTQQKHLWQQMWETSAPVPASRQKCLFDPLHESEKIYHYLETISPHELFHQMLAGVIASACYTLTTALPFPSKELPVFDAAMRDLVDRCNRAIALLDDALAESQVAFPAGKDQREEHEKAKGQLQVAFEMALDACWKLVLELEHVESLLSNALALLEYLLPFTSFEDESKLHDAATTSASLELINLLLLQTATDHYASGNTKRHASTAVAPGGRSISELLQVDALRERVTTLVLLNPVLTGPVQREYVLRCISPRPFLREYYLDDDPVVDQSPSPRAVESSSSIEESPLVVNRMYAAFKRNTVRFALVLAESEF</sequence>
<dbReference type="VEuPathDB" id="FungiDB:PYU1_G002791"/>
<evidence type="ECO:0000313" key="8">
    <source>
        <dbReference type="EnsemblProtists" id="PYU1_T002794"/>
    </source>
</evidence>
<keyword evidence="9" id="KW-1185">Reference proteome</keyword>
<reference evidence="8" key="3">
    <citation type="submission" date="2015-02" db="UniProtKB">
        <authorList>
            <consortium name="EnsemblProtists"/>
        </authorList>
    </citation>
    <scope>IDENTIFICATION</scope>
    <source>
        <strain evidence="8">DAOM BR144</strain>
    </source>
</reference>
<evidence type="ECO:0000259" key="7">
    <source>
        <dbReference type="Pfam" id="PF13890"/>
    </source>
</evidence>
<evidence type="ECO:0000256" key="4">
    <source>
        <dbReference type="ARBA" id="ARBA00022468"/>
    </source>
</evidence>
<dbReference type="PANTHER" id="PTHR21422:SF9">
    <property type="entry name" value="RAB3 GTPASE-ACTIVATING PROTEIN CATALYTIC SUBUNIT"/>
    <property type="match status" value="1"/>
</dbReference>
<comment type="subcellular location">
    <subcellularLocation>
        <location evidence="1">Cytoplasm</location>
    </subcellularLocation>
</comment>
<dbReference type="HOGENOM" id="CLU_005815_0_0_1"/>
<organism evidence="8 9">
    <name type="scientific">Globisporangium ultimum (strain ATCC 200006 / CBS 805.95 / DAOM BR144)</name>
    <name type="common">Pythium ultimum</name>
    <dbReference type="NCBI Taxonomy" id="431595"/>
    <lineage>
        <taxon>Eukaryota</taxon>
        <taxon>Sar</taxon>
        <taxon>Stramenopiles</taxon>
        <taxon>Oomycota</taxon>
        <taxon>Peronosporomycetes</taxon>
        <taxon>Pythiales</taxon>
        <taxon>Pythiaceae</taxon>
        <taxon>Globisporangium</taxon>
    </lineage>
</organism>
<dbReference type="InterPro" id="IPR045700">
    <property type="entry name" value="Rab3GAP1"/>
</dbReference>
<evidence type="ECO:0000256" key="5">
    <source>
        <dbReference type="ARBA" id="ARBA00022490"/>
    </source>
</evidence>
<dbReference type="OMA" id="MALDACW"/>
<evidence type="ECO:0000256" key="6">
    <source>
        <dbReference type="SAM" id="MobiDB-lite"/>
    </source>
</evidence>
<name>K3WCV3_GLOUD</name>
<comment type="similarity">
    <text evidence="2">Belongs to the Rab3-GAP catalytic subunit family.</text>
</comment>
<dbReference type="Pfam" id="PF13890">
    <property type="entry name" value="Rab3-GTPase_cat"/>
    <property type="match status" value="1"/>
</dbReference>
<evidence type="ECO:0000256" key="3">
    <source>
        <dbReference type="ARBA" id="ARBA00015817"/>
    </source>
</evidence>